<sequence>MSEDVSTLDRLSTDELRDRAVALARRRWDVKFFWRLLRLLPAAEAAAGNLEAGEAGVAQASGLFYDALAAEEDPVVQDALRPVYIDYLTEHGGPADTEAGTETGSGTATGTGTAAGKRRGEPPI</sequence>
<name>A0A9X3SHF6_9ACTN</name>
<dbReference type="Proteomes" id="UP001140076">
    <property type="component" value="Unassembled WGS sequence"/>
</dbReference>
<feature type="compositionally biased region" description="Low complexity" evidence="1">
    <location>
        <begin position="97"/>
        <end position="115"/>
    </location>
</feature>
<keyword evidence="3" id="KW-1185">Reference proteome</keyword>
<dbReference type="AlphaFoldDB" id="A0A9X3SHF6"/>
<dbReference type="RefSeq" id="WP_270075174.1">
    <property type="nucleotide sequence ID" value="NZ_JAJAQC010000091.1"/>
</dbReference>
<proteinExistence type="predicted"/>
<feature type="region of interest" description="Disordered" evidence="1">
    <location>
        <begin position="91"/>
        <end position="124"/>
    </location>
</feature>
<evidence type="ECO:0000313" key="3">
    <source>
        <dbReference type="Proteomes" id="UP001140076"/>
    </source>
</evidence>
<protein>
    <submittedName>
        <fullName evidence="2">Uncharacterized protein</fullName>
    </submittedName>
</protein>
<evidence type="ECO:0000256" key="1">
    <source>
        <dbReference type="SAM" id="MobiDB-lite"/>
    </source>
</evidence>
<organism evidence="2 3">
    <name type="scientific">Streptomonospora mangrovi</name>
    <dbReference type="NCBI Taxonomy" id="2883123"/>
    <lineage>
        <taxon>Bacteria</taxon>
        <taxon>Bacillati</taxon>
        <taxon>Actinomycetota</taxon>
        <taxon>Actinomycetes</taxon>
        <taxon>Streptosporangiales</taxon>
        <taxon>Nocardiopsidaceae</taxon>
        <taxon>Streptomonospora</taxon>
    </lineage>
</organism>
<evidence type="ECO:0000313" key="2">
    <source>
        <dbReference type="EMBL" id="MDA0567942.1"/>
    </source>
</evidence>
<dbReference type="EMBL" id="JAJAQC010000091">
    <property type="protein sequence ID" value="MDA0567942.1"/>
    <property type="molecule type" value="Genomic_DNA"/>
</dbReference>
<gene>
    <name evidence="2" type="ORF">LG943_27000</name>
</gene>
<reference evidence="2" key="1">
    <citation type="submission" date="2021-10" db="EMBL/GenBank/DDBJ databases">
        <title>Streptomonospora sp. nov., isolated from mangrove soil.</title>
        <authorList>
            <person name="Chen X."/>
            <person name="Ge X."/>
            <person name="Liu W."/>
        </authorList>
    </citation>
    <scope>NUCLEOTIDE SEQUENCE</scope>
    <source>
        <strain evidence="2">S1-112</strain>
    </source>
</reference>
<accession>A0A9X3SHF6</accession>
<comment type="caution">
    <text evidence="2">The sequence shown here is derived from an EMBL/GenBank/DDBJ whole genome shotgun (WGS) entry which is preliminary data.</text>
</comment>